<comment type="subcellular location">
    <subcellularLocation>
        <location evidence="1">Cell membrane</location>
        <topology evidence="1">Multi-pass membrane protein</topology>
    </subcellularLocation>
</comment>
<dbReference type="InterPro" id="IPR048279">
    <property type="entry name" value="MdtK-like"/>
</dbReference>
<feature type="transmembrane region" description="Helical" evidence="7">
    <location>
        <begin position="108"/>
        <end position="132"/>
    </location>
</feature>
<evidence type="ECO:0000256" key="4">
    <source>
        <dbReference type="ARBA" id="ARBA00022692"/>
    </source>
</evidence>
<dbReference type="GO" id="GO:0015297">
    <property type="term" value="F:antiporter activity"/>
    <property type="evidence" value="ECO:0007669"/>
    <property type="project" value="InterPro"/>
</dbReference>
<dbReference type="EMBL" id="LSCR01000040">
    <property type="protein sequence ID" value="KXB33232.1"/>
    <property type="molecule type" value="Genomic_DNA"/>
</dbReference>
<feature type="transmembrane region" description="Helical" evidence="7">
    <location>
        <begin position="295"/>
        <end position="317"/>
    </location>
</feature>
<sequence length="465" mass="50458">MAEKTDDIAKAAKDETLDVTSGVIWKQLIQLYFPIFLSAFMQQLYAFMNTWIVGQFAGKEAVGGIQVTMPLTDLAVGFAIGVGAGCAVIVGQHFGAHDYKRLAQSIHTAMGISIVGGFLFAVGGVLLVPWLLSLMSTPAYLMPTATIYAQIYFAALVFSLIYNMGSSLMRALGDSRTPSVIIAAALVFNLILDFIFVALLGWQAVGCGIATLLSYCFAAGLVVWKLSRASGPWRLVISQIRINKKIARIMLLTGLPLGVQSAAYSISNIIAQADINAFGVDAATGWGLGARIDGIIWQSADALGVAVTAFSAQNFGARRYDRMRQGVKVSTALSLVLVGVFSILVFVYAEKAGYFFLNDAAVVGFSTFSVRFIAPFYVIYALTVNISGIIRGSGESVRPMVITLFGTCLLRVVWLLFVVPIYHSIETVLLSYPITWFITAVIYIVYYRTGRWLVAAKKKEQKRAV</sequence>
<evidence type="ECO:0000256" key="5">
    <source>
        <dbReference type="ARBA" id="ARBA00022989"/>
    </source>
</evidence>
<accession>A0A133XQL6</accession>
<dbReference type="GO" id="GO:0005886">
    <property type="term" value="C:plasma membrane"/>
    <property type="evidence" value="ECO:0007669"/>
    <property type="project" value="UniProtKB-SubCell"/>
</dbReference>
<keyword evidence="2" id="KW-0813">Transport</keyword>
<feature type="transmembrane region" description="Helical" evidence="7">
    <location>
        <begin position="329"/>
        <end position="349"/>
    </location>
</feature>
<keyword evidence="3" id="KW-1003">Cell membrane</keyword>
<dbReference type="CDD" id="cd13138">
    <property type="entry name" value="MATE_yoeA_like"/>
    <property type="match status" value="1"/>
</dbReference>
<keyword evidence="9" id="KW-1185">Reference proteome</keyword>
<feature type="transmembrane region" description="Helical" evidence="7">
    <location>
        <begin position="208"/>
        <end position="226"/>
    </location>
</feature>
<evidence type="ECO:0000256" key="3">
    <source>
        <dbReference type="ARBA" id="ARBA00022475"/>
    </source>
</evidence>
<dbReference type="GO" id="GO:0042910">
    <property type="term" value="F:xenobiotic transmembrane transporter activity"/>
    <property type="evidence" value="ECO:0007669"/>
    <property type="project" value="InterPro"/>
</dbReference>
<feature type="transmembrane region" description="Helical" evidence="7">
    <location>
        <begin position="369"/>
        <end position="390"/>
    </location>
</feature>
<evidence type="ECO:0000256" key="6">
    <source>
        <dbReference type="ARBA" id="ARBA00023136"/>
    </source>
</evidence>
<organism evidence="8 9">
    <name type="scientific">Atopobium deltae</name>
    <dbReference type="NCBI Taxonomy" id="1393034"/>
    <lineage>
        <taxon>Bacteria</taxon>
        <taxon>Bacillati</taxon>
        <taxon>Actinomycetota</taxon>
        <taxon>Coriobacteriia</taxon>
        <taxon>Coriobacteriales</taxon>
        <taxon>Atopobiaceae</taxon>
        <taxon>Atopobium</taxon>
    </lineage>
</organism>
<evidence type="ECO:0000256" key="2">
    <source>
        <dbReference type="ARBA" id="ARBA00022448"/>
    </source>
</evidence>
<keyword evidence="5 7" id="KW-1133">Transmembrane helix</keyword>
<proteinExistence type="predicted"/>
<dbReference type="PANTHER" id="PTHR43549">
    <property type="entry name" value="MULTIDRUG RESISTANCE PROTEIN YPNP-RELATED"/>
    <property type="match status" value="1"/>
</dbReference>
<feature type="transmembrane region" description="Helical" evidence="7">
    <location>
        <begin position="246"/>
        <end position="266"/>
    </location>
</feature>
<dbReference type="Proteomes" id="UP000070675">
    <property type="component" value="Unassembled WGS sequence"/>
</dbReference>
<keyword evidence="4 7" id="KW-0812">Transmembrane</keyword>
<name>A0A133XQL6_9ACTN</name>
<protein>
    <submittedName>
        <fullName evidence="8">MATE efflux family protein</fullName>
    </submittedName>
</protein>
<keyword evidence="6 7" id="KW-0472">Membrane</keyword>
<feature type="transmembrane region" description="Helical" evidence="7">
    <location>
        <begin position="402"/>
        <end position="423"/>
    </location>
</feature>
<dbReference type="NCBIfam" id="TIGR00797">
    <property type="entry name" value="matE"/>
    <property type="match status" value="1"/>
</dbReference>
<feature type="transmembrane region" description="Helical" evidence="7">
    <location>
        <begin position="180"/>
        <end position="202"/>
    </location>
</feature>
<dbReference type="InterPro" id="IPR052031">
    <property type="entry name" value="Membrane_Transporter-Flippase"/>
</dbReference>
<feature type="transmembrane region" description="Helical" evidence="7">
    <location>
        <begin position="147"/>
        <end position="168"/>
    </location>
</feature>
<feature type="transmembrane region" description="Helical" evidence="7">
    <location>
        <begin position="429"/>
        <end position="449"/>
    </location>
</feature>
<evidence type="ECO:0000313" key="9">
    <source>
        <dbReference type="Proteomes" id="UP000070675"/>
    </source>
</evidence>
<dbReference type="AlphaFoldDB" id="A0A133XQL6"/>
<evidence type="ECO:0000256" key="1">
    <source>
        <dbReference type="ARBA" id="ARBA00004651"/>
    </source>
</evidence>
<dbReference type="OrthoDB" id="9806302at2"/>
<evidence type="ECO:0000256" key="7">
    <source>
        <dbReference type="SAM" id="Phobius"/>
    </source>
</evidence>
<reference evidence="9" key="1">
    <citation type="submission" date="2016-01" db="EMBL/GenBank/DDBJ databases">
        <authorList>
            <person name="Mitreva M."/>
            <person name="Pepin K.H."/>
            <person name="Mihindukulasuriya K.A."/>
            <person name="Fulton R."/>
            <person name="Fronick C."/>
            <person name="O'Laughlin M."/>
            <person name="Miner T."/>
            <person name="Herter B."/>
            <person name="Rosa B.A."/>
            <person name="Cordes M."/>
            <person name="Tomlinson C."/>
            <person name="Wollam A."/>
            <person name="Palsikar V.B."/>
            <person name="Mardis E.R."/>
            <person name="Wilson R.K."/>
        </authorList>
    </citation>
    <scope>NUCLEOTIDE SEQUENCE [LARGE SCALE GENOMIC DNA]</scope>
    <source>
        <strain evidence="9">DNF00019</strain>
    </source>
</reference>
<feature type="transmembrane region" description="Helical" evidence="7">
    <location>
        <begin position="31"/>
        <end position="54"/>
    </location>
</feature>
<dbReference type="PIRSF" id="PIRSF006603">
    <property type="entry name" value="DinF"/>
    <property type="match status" value="1"/>
</dbReference>
<dbReference type="InterPro" id="IPR002528">
    <property type="entry name" value="MATE_fam"/>
</dbReference>
<dbReference type="Pfam" id="PF01554">
    <property type="entry name" value="MatE"/>
    <property type="match status" value="2"/>
</dbReference>
<dbReference type="PATRIC" id="fig|1393034.3.peg.1174"/>
<feature type="transmembrane region" description="Helical" evidence="7">
    <location>
        <begin position="74"/>
        <end position="96"/>
    </location>
</feature>
<dbReference type="PANTHER" id="PTHR43549:SF3">
    <property type="entry name" value="MULTIDRUG RESISTANCE PROTEIN YPNP-RELATED"/>
    <property type="match status" value="1"/>
</dbReference>
<gene>
    <name evidence="8" type="ORF">HMPREF3192_01204</name>
</gene>
<dbReference type="STRING" id="1393034.HMPREF3192_01204"/>
<evidence type="ECO:0000313" key="8">
    <source>
        <dbReference type="EMBL" id="KXB33232.1"/>
    </source>
</evidence>
<comment type="caution">
    <text evidence="8">The sequence shown here is derived from an EMBL/GenBank/DDBJ whole genome shotgun (WGS) entry which is preliminary data.</text>
</comment>